<accession>A0AAJ0DRS6</accession>
<reference evidence="12" key="1">
    <citation type="submission" date="2023-04" db="EMBL/GenBank/DDBJ databases">
        <title>Black Yeasts Isolated from many extreme environments.</title>
        <authorList>
            <person name="Coleine C."/>
            <person name="Stajich J.E."/>
            <person name="Selbmann L."/>
        </authorList>
    </citation>
    <scope>NUCLEOTIDE SEQUENCE</scope>
    <source>
        <strain evidence="12">CCFEE 5312</strain>
    </source>
</reference>
<proteinExistence type="inferred from homology"/>
<evidence type="ECO:0000256" key="11">
    <source>
        <dbReference type="RuleBase" id="RU362127"/>
    </source>
</evidence>
<keyword evidence="9" id="KW-0472">Membrane</keyword>
<dbReference type="GO" id="GO:0006488">
    <property type="term" value="P:dolichol-linked oligosaccharide biosynthetic process"/>
    <property type="evidence" value="ECO:0007669"/>
    <property type="project" value="InterPro"/>
</dbReference>
<dbReference type="Gene3D" id="3.40.50.2000">
    <property type="entry name" value="Glycogen Phosphorylase B"/>
    <property type="match status" value="1"/>
</dbReference>
<dbReference type="GO" id="GO:0043541">
    <property type="term" value="C:UDP-N-acetylglucosamine transferase complex"/>
    <property type="evidence" value="ECO:0007669"/>
    <property type="project" value="TreeGrafter"/>
</dbReference>
<comment type="function">
    <text evidence="11">Involved in protein N-glycosylation. Essential for the second step of the dolichol-linked oligosaccharide pathway. Anchors the catalytic subunit ALG13 to the ER.</text>
</comment>
<gene>
    <name evidence="11 12" type="primary">ALG14</name>
    <name evidence="12" type="ORF">LTR09_003906</name>
</gene>
<protein>
    <recommendedName>
        <fullName evidence="5 11">UDP-N-acetylglucosamine transferase subunit ALG14</fullName>
    </recommendedName>
    <alternativeName>
        <fullName evidence="10 11">Asparagine-linked glycosylation protein 14</fullName>
    </alternativeName>
</protein>
<evidence type="ECO:0000256" key="5">
    <source>
        <dbReference type="ARBA" id="ARBA00017467"/>
    </source>
</evidence>
<dbReference type="AlphaFoldDB" id="A0AAJ0DRS6"/>
<evidence type="ECO:0000256" key="9">
    <source>
        <dbReference type="ARBA" id="ARBA00023136"/>
    </source>
</evidence>
<keyword evidence="12" id="KW-0808">Transferase</keyword>
<evidence type="ECO:0000256" key="4">
    <source>
        <dbReference type="ARBA" id="ARBA00011335"/>
    </source>
</evidence>
<evidence type="ECO:0000256" key="8">
    <source>
        <dbReference type="ARBA" id="ARBA00022989"/>
    </source>
</evidence>
<evidence type="ECO:0000256" key="7">
    <source>
        <dbReference type="ARBA" id="ARBA00022824"/>
    </source>
</evidence>
<name>A0AAJ0DRS6_9PEZI</name>
<evidence type="ECO:0000256" key="6">
    <source>
        <dbReference type="ARBA" id="ARBA00022692"/>
    </source>
</evidence>
<dbReference type="EMBL" id="JAWDJX010000009">
    <property type="protein sequence ID" value="KAK3055352.1"/>
    <property type="molecule type" value="Genomic_DNA"/>
</dbReference>
<sequence length="258" mass="28708">MFIKAILTLVTTCLLITISLAAYRLHTILSPHRPRPTRKHGDPVHLLIILGSGGHTAEMLSMLSRTISSPDPALQLNWSSLTYRTWITSENDTLSAQRAVVFERETGSEVEAKYRRDMHAPPQKPAQIVTVPRAREIHQPLYSAPISSLRCLLASVVVLVNCAAQGRGYPDVVLCNGPATATIVVFAALVLRFFDVRGAHTQGKLRTVYVESWARVKKLSLSGVLLERVVDRFVVQWPQLAEGGKGRRRRREYLGVLV</sequence>
<dbReference type="PANTHER" id="PTHR12154:SF4">
    <property type="entry name" value="UDP-N-ACETYLGLUCOSAMINE TRANSFERASE SUBUNIT ALG14 HOMOLOG"/>
    <property type="match status" value="1"/>
</dbReference>
<comment type="subcellular location">
    <subcellularLocation>
        <location evidence="1 11">Endoplasmic reticulum membrane</location>
        <topology evidence="1 11">Single-pass membrane protein</topology>
    </subcellularLocation>
    <subcellularLocation>
        <location evidence="2">Nucleus membrane</location>
        <topology evidence="2">Single-pass membrane protein</topology>
    </subcellularLocation>
</comment>
<organism evidence="12 13">
    <name type="scientific">Extremus antarcticus</name>
    <dbReference type="NCBI Taxonomy" id="702011"/>
    <lineage>
        <taxon>Eukaryota</taxon>
        <taxon>Fungi</taxon>
        <taxon>Dikarya</taxon>
        <taxon>Ascomycota</taxon>
        <taxon>Pezizomycotina</taxon>
        <taxon>Dothideomycetes</taxon>
        <taxon>Dothideomycetidae</taxon>
        <taxon>Mycosphaerellales</taxon>
        <taxon>Extremaceae</taxon>
        <taxon>Extremus</taxon>
    </lineage>
</organism>
<evidence type="ECO:0000256" key="1">
    <source>
        <dbReference type="ARBA" id="ARBA00004389"/>
    </source>
</evidence>
<keyword evidence="6" id="KW-0812">Transmembrane</keyword>
<dbReference type="GO" id="GO:0004577">
    <property type="term" value="F:N-acetylglucosaminyldiphosphodolichol N-acetylglucosaminyltransferase activity"/>
    <property type="evidence" value="ECO:0007669"/>
    <property type="project" value="TreeGrafter"/>
</dbReference>
<dbReference type="InterPro" id="IPR013969">
    <property type="entry name" value="Oligosacch_biosynth_Alg14"/>
</dbReference>
<comment type="subunit">
    <text evidence="4 11">Heterodimer with ALG13 to form a functional enzyme.</text>
</comment>
<evidence type="ECO:0000256" key="10">
    <source>
        <dbReference type="ARBA" id="ARBA00032062"/>
    </source>
</evidence>
<comment type="caution">
    <text evidence="12">The sequence shown here is derived from an EMBL/GenBank/DDBJ whole genome shotgun (WGS) entry which is preliminary data.</text>
</comment>
<keyword evidence="12" id="KW-0328">Glycosyltransferase</keyword>
<keyword evidence="13" id="KW-1185">Reference proteome</keyword>
<dbReference type="Pfam" id="PF08660">
    <property type="entry name" value="Alg14"/>
    <property type="match status" value="1"/>
</dbReference>
<evidence type="ECO:0000313" key="13">
    <source>
        <dbReference type="Proteomes" id="UP001271007"/>
    </source>
</evidence>
<dbReference type="Proteomes" id="UP001271007">
    <property type="component" value="Unassembled WGS sequence"/>
</dbReference>
<keyword evidence="8" id="KW-1133">Transmembrane helix</keyword>
<evidence type="ECO:0000313" key="12">
    <source>
        <dbReference type="EMBL" id="KAK3055352.1"/>
    </source>
</evidence>
<evidence type="ECO:0000256" key="3">
    <source>
        <dbReference type="ARBA" id="ARBA00009731"/>
    </source>
</evidence>
<dbReference type="PANTHER" id="PTHR12154">
    <property type="entry name" value="GLYCOSYL TRANSFERASE-RELATED"/>
    <property type="match status" value="1"/>
</dbReference>
<dbReference type="GO" id="GO:0031965">
    <property type="term" value="C:nuclear membrane"/>
    <property type="evidence" value="ECO:0007669"/>
    <property type="project" value="UniProtKB-SubCell"/>
</dbReference>
<comment type="similarity">
    <text evidence="3 11">Belongs to the ALG14 family.</text>
</comment>
<keyword evidence="7 11" id="KW-0256">Endoplasmic reticulum</keyword>
<evidence type="ECO:0000256" key="2">
    <source>
        <dbReference type="ARBA" id="ARBA00004590"/>
    </source>
</evidence>